<evidence type="ECO:0000256" key="1">
    <source>
        <dbReference type="SAM" id="Phobius"/>
    </source>
</evidence>
<reference evidence="2" key="1">
    <citation type="submission" date="2019-08" db="EMBL/GenBank/DDBJ databases">
        <authorList>
            <person name="Kucharzyk K."/>
            <person name="Murdoch R.W."/>
            <person name="Higgins S."/>
            <person name="Loffler F."/>
        </authorList>
    </citation>
    <scope>NUCLEOTIDE SEQUENCE</scope>
</reference>
<evidence type="ECO:0000313" key="2">
    <source>
        <dbReference type="EMBL" id="MPM25302.1"/>
    </source>
</evidence>
<dbReference type="EMBL" id="VSSQ01004465">
    <property type="protein sequence ID" value="MPM25302.1"/>
    <property type="molecule type" value="Genomic_DNA"/>
</dbReference>
<organism evidence="2">
    <name type="scientific">bioreactor metagenome</name>
    <dbReference type="NCBI Taxonomy" id="1076179"/>
    <lineage>
        <taxon>unclassified sequences</taxon>
        <taxon>metagenomes</taxon>
        <taxon>ecological metagenomes</taxon>
    </lineage>
</organism>
<keyword evidence="1" id="KW-0472">Membrane</keyword>
<sequence length="107" mass="11177">MTLAIRVAWLVYGLYALLLAVGSFSVSLWAALLFWGAAVGVVAYVLARSIAGAYVAAALIAIGPLVVNATSRSALFGVVYLVVNAALAAVMGWLAYVARRRADAGRY</sequence>
<feature type="transmembrane region" description="Helical" evidence="1">
    <location>
        <begin position="12"/>
        <end position="34"/>
    </location>
</feature>
<feature type="transmembrane region" description="Helical" evidence="1">
    <location>
        <begin position="74"/>
        <end position="98"/>
    </location>
</feature>
<keyword evidence="1" id="KW-1133">Transmembrane helix</keyword>
<protein>
    <submittedName>
        <fullName evidence="2">Uncharacterized protein</fullName>
    </submittedName>
</protein>
<gene>
    <name evidence="2" type="ORF">SDC9_71793</name>
</gene>
<keyword evidence="1" id="KW-0812">Transmembrane</keyword>
<comment type="caution">
    <text evidence="2">The sequence shown here is derived from an EMBL/GenBank/DDBJ whole genome shotgun (WGS) entry which is preliminary data.</text>
</comment>
<proteinExistence type="predicted"/>
<feature type="transmembrane region" description="Helical" evidence="1">
    <location>
        <begin position="41"/>
        <end position="62"/>
    </location>
</feature>
<dbReference type="AlphaFoldDB" id="A0A644Y9J7"/>
<accession>A0A644Y9J7</accession>
<name>A0A644Y9J7_9ZZZZ</name>